<dbReference type="AlphaFoldDB" id="A0A7J3KFP7"/>
<dbReference type="SUPFAM" id="SSF53597">
    <property type="entry name" value="Dihydrofolate reductase-like"/>
    <property type="match status" value="1"/>
</dbReference>
<evidence type="ECO:0000256" key="3">
    <source>
        <dbReference type="ARBA" id="ARBA00023002"/>
    </source>
</evidence>
<keyword evidence="4" id="KW-0812">Transmembrane</keyword>
<sequence length="220" mass="25055">MIKPYVLVYVTISIDGGLGITGRRIILSSERDLYRLHYLRSQVDAIMIGANTVITDNPLLTVRLPQYTGKQPYRVVVDQKLKTDPDYRVYDTSIAPSMIITSFEHKHSYRLRKFIEKGVEVILTRTLDNGLLDLEKPLLEMKNCYGIDKVLVQGGGFLIASLIKQKLVDELIVSLSPVMLGLSKVNLINDFIDEPVNLKLKEVEIDYYSGEVVIHYELIR</sequence>
<dbReference type="PANTHER" id="PTHR38011:SF7">
    <property type="entry name" value="2,5-DIAMINO-6-RIBOSYLAMINO-4(3H)-PYRIMIDINONE 5'-PHOSPHATE REDUCTASE"/>
    <property type="match status" value="1"/>
</dbReference>
<proteinExistence type="predicted"/>
<evidence type="ECO:0000256" key="1">
    <source>
        <dbReference type="ARBA" id="ARBA00005104"/>
    </source>
</evidence>
<evidence type="ECO:0000256" key="2">
    <source>
        <dbReference type="ARBA" id="ARBA00022857"/>
    </source>
</evidence>
<feature type="transmembrane region" description="Helical" evidence="4">
    <location>
        <begin position="6"/>
        <end position="26"/>
    </location>
</feature>
<dbReference type="InterPro" id="IPR002734">
    <property type="entry name" value="RibDG_C"/>
</dbReference>
<comment type="pathway">
    <text evidence="1">Cofactor biosynthesis; riboflavin biosynthesis.</text>
</comment>
<organism evidence="6">
    <name type="scientific">Staphylothermus marinus</name>
    <dbReference type="NCBI Taxonomy" id="2280"/>
    <lineage>
        <taxon>Archaea</taxon>
        <taxon>Thermoproteota</taxon>
        <taxon>Thermoprotei</taxon>
        <taxon>Desulfurococcales</taxon>
        <taxon>Desulfurococcaceae</taxon>
        <taxon>Staphylothermus</taxon>
    </lineage>
</organism>
<dbReference type="PANTHER" id="PTHR38011">
    <property type="entry name" value="DIHYDROFOLATE REDUCTASE FAMILY PROTEIN (AFU_ORTHOLOGUE AFUA_8G06820)"/>
    <property type="match status" value="1"/>
</dbReference>
<evidence type="ECO:0000259" key="5">
    <source>
        <dbReference type="Pfam" id="PF01872"/>
    </source>
</evidence>
<accession>A0A7J3KFP7</accession>
<dbReference type="Gene3D" id="3.40.430.10">
    <property type="entry name" value="Dihydrofolate Reductase, subunit A"/>
    <property type="match status" value="1"/>
</dbReference>
<feature type="domain" description="Bacterial bifunctional deaminase-reductase C-terminal" evidence="5">
    <location>
        <begin position="4"/>
        <end position="204"/>
    </location>
</feature>
<comment type="caution">
    <text evidence="6">The sequence shown here is derived from an EMBL/GenBank/DDBJ whole genome shotgun (WGS) entry which is preliminary data.</text>
</comment>
<keyword evidence="4" id="KW-0472">Membrane</keyword>
<dbReference type="GO" id="GO:0008703">
    <property type="term" value="F:5-amino-6-(5-phosphoribosylamino)uracil reductase activity"/>
    <property type="evidence" value="ECO:0007669"/>
    <property type="project" value="InterPro"/>
</dbReference>
<name>A0A7J3KFP7_STAMA</name>
<dbReference type="InterPro" id="IPR050765">
    <property type="entry name" value="Riboflavin_Biosynth_HTPR"/>
</dbReference>
<evidence type="ECO:0000313" key="6">
    <source>
        <dbReference type="EMBL" id="HGQ59637.1"/>
    </source>
</evidence>
<keyword evidence="4" id="KW-1133">Transmembrane helix</keyword>
<protein>
    <submittedName>
        <fullName evidence="6">RibD family protein</fullName>
    </submittedName>
</protein>
<keyword evidence="2" id="KW-0521">NADP</keyword>
<dbReference type="EMBL" id="DTBE01000072">
    <property type="protein sequence ID" value="HGQ59637.1"/>
    <property type="molecule type" value="Genomic_DNA"/>
</dbReference>
<dbReference type="GO" id="GO:0009231">
    <property type="term" value="P:riboflavin biosynthetic process"/>
    <property type="evidence" value="ECO:0007669"/>
    <property type="project" value="InterPro"/>
</dbReference>
<dbReference type="InterPro" id="IPR024072">
    <property type="entry name" value="DHFR-like_dom_sf"/>
</dbReference>
<evidence type="ECO:0000256" key="4">
    <source>
        <dbReference type="SAM" id="Phobius"/>
    </source>
</evidence>
<gene>
    <name evidence="6" type="ORF">ENU09_02855</name>
</gene>
<keyword evidence="3" id="KW-0560">Oxidoreductase</keyword>
<dbReference type="Pfam" id="PF01872">
    <property type="entry name" value="RibD_C"/>
    <property type="match status" value="1"/>
</dbReference>
<reference evidence="6" key="1">
    <citation type="journal article" date="2020" name="mSystems">
        <title>Genome- and Community-Level Interaction Insights into Carbon Utilization and Element Cycling Functions of Hydrothermarchaeota in Hydrothermal Sediment.</title>
        <authorList>
            <person name="Zhou Z."/>
            <person name="Liu Y."/>
            <person name="Xu W."/>
            <person name="Pan J."/>
            <person name="Luo Z.H."/>
            <person name="Li M."/>
        </authorList>
    </citation>
    <scope>NUCLEOTIDE SEQUENCE [LARGE SCALE GENOMIC DNA]</scope>
    <source>
        <strain evidence="6">SpSt-638</strain>
    </source>
</reference>